<comment type="caution">
    <text evidence="8">The sequence shown here is derived from an EMBL/GenBank/DDBJ whole genome shotgun (WGS) entry which is preliminary data.</text>
</comment>
<feature type="transmembrane region" description="Helical" evidence="7">
    <location>
        <begin position="12"/>
        <end position="32"/>
    </location>
</feature>
<feature type="transmembrane region" description="Helical" evidence="7">
    <location>
        <begin position="127"/>
        <end position="152"/>
    </location>
</feature>
<reference evidence="8 9" key="1">
    <citation type="journal article" date="2016" name="Nat. Microbiol.">
        <title>Genomic inference of the metabolism of cosmopolitan subsurface Archaea, Hadesarchaea.</title>
        <authorList>
            <person name="Baker B.J."/>
            <person name="Saw J.H."/>
            <person name="Lind A.E."/>
            <person name="Lazar C.S."/>
            <person name="Hinrichs K.-U."/>
            <person name="Teske A.P."/>
            <person name="Ettema T.J."/>
        </authorList>
    </citation>
    <scope>NUCLEOTIDE SEQUENCE [LARGE SCALE GENOMIC DNA]</scope>
</reference>
<evidence type="ECO:0000256" key="7">
    <source>
        <dbReference type="SAM" id="Phobius"/>
    </source>
</evidence>
<dbReference type="PANTHER" id="PTHR39087:SF2">
    <property type="entry name" value="UPF0104 MEMBRANE PROTEIN MJ1595"/>
    <property type="match status" value="1"/>
</dbReference>
<evidence type="ECO:0000256" key="3">
    <source>
        <dbReference type="ARBA" id="ARBA00022475"/>
    </source>
</evidence>
<evidence type="ECO:0000256" key="2">
    <source>
        <dbReference type="ARBA" id="ARBA00011061"/>
    </source>
</evidence>
<accession>A0A147JTG7</accession>
<keyword evidence="4 7" id="KW-0812">Transmembrane</keyword>
<keyword evidence="5 7" id="KW-1133">Transmembrane helix</keyword>
<dbReference type="STRING" id="1776334.APZ16_01280"/>
<feature type="transmembrane region" description="Helical" evidence="7">
    <location>
        <begin position="317"/>
        <end position="336"/>
    </location>
</feature>
<organism evidence="8 9">
    <name type="scientific">Hadarchaeum yellowstonense</name>
    <dbReference type="NCBI Taxonomy" id="1776334"/>
    <lineage>
        <taxon>Archaea</taxon>
        <taxon>Methanobacteriati</taxon>
        <taxon>Candidatus Hadarchaeota</taxon>
        <taxon>Candidatus Hadarchaeia</taxon>
        <taxon>Candidatus Hadarchaeales</taxon>
        <taxon>Candidatus Hadarchaeaceae</taxon>
        <taxon>Candidatus Hadarchaeum</taxon>
    </lineage>
</organism>
<dbReference type="Pfam" id="PF03706">
    <property type="entry name" value="LPG_synthase_TM"/>
    <property type="match status" value="1"/>
</dbReference>
<keyword evidence="6 7" id="KW-0472">Membrane</keyword>
<dbReference type="GO" id="GO:0005886">
    <property type="term" value="C:plasma membrane"/>
    <property type="evidence" value="ECO:0007669"/>
    <property type="project" value="UniProtKB-SubCell"/>
</dbReference>
<feature type="transmembrane region" description="Helical" evidence="7">
    <location>
        <begin position="292"/>
        <end position="311"/>
    </location>
</feature>
<evidence type="ECO:0000313" key="9">
    <source>
        <dbReference type="Proteomes" id="UP000074294"/>
    </source>
</evidence>
<dbReference type="EMBL" id="LQMQ01000055">
    <property type="protein sequence ID" value="KUO39808.1"/>
    <property type="molecule type" value="Genomic_DNA"/>
</dbReference>
<feature type="transmembrane region" description="Helical" evidence="7">
    <location>
        <begin position="85"/>
        <end position="106"/>
    </location>
</feature>
<evidence type="ECO:0000313" key="8">
    <source>
        <dbReference type="EMBL" id="KUO39808.1"/>
    </source>
</evidence>
<dbReference type="Proteomes" id="UP000074294">
    <property type="component" value="Unassembled WGS sequence"/>
</dbReference>
<evidence type="ECO:0008006" key="10">
    <source>
        <dbReference type="Google" id="ProtNLM"/>
    </source>
</evidence>
<evidence type="ECO:0000256" key="5">
    <source>
        <dbReference type="ARBA" id="ARBA00022989"/>
    </source>
</evidence>
<feature type="transmembrane region" description="Helical" evidence="7">
    <location>
        <begin position="267"/>
        <end position="285"/>
    </location>
</feature>
<proteinExistence type="inferred from homology"/>
<gene>
    <name evidence="8" type="ORF">APZ16_01280</name>
</gene>
<evidence type="ECO:0000256" key="1">
    <source>
        <dbReference type="ARBA" id="ARBA00004651"/>
    </source>
</evidence>
<comment type="similarity">
    <text evidence="2">Belongs to the UPF0104 family.</text>
</comment>
<feature type="transmembrane region" description="Helical" evidence="7">
    <location>
        <begin position="158"/>
        <end position="180"/>
    </location>
</feature>
<dbReference type="NCBIfam" id="TIGR00374">
    <property type="entry name" value="flippase-like domain"/>
    <property type="match status" value="1"/>
</dbReference>
<dbReference type="InterPro" id="IPR022791">
    <property type="entry name" value="L-PG_synthase/AglD"/>
</dbReference>
<feature type="transmembrane region" description="Helical" evidence="7">
    <location>
        <begin position="232"/>
        <end position="255"/>
    </location>
</feature>
<protein>
    <recommendedName>
        <fullName evidence="10">Flippase-like domain-containing protein</fullName>
    </recommendedName>
</protein>
<keyword evidence="3" id="KW-1003">Cell membrane</keyword>
<name>A0A147JTG7_HADYE</name>
<dbReference type="PANTHER" id="PTHR39087">
    <property type="entry name" value="UPF0104 MEMBRANE PROTEIN MJ1595"/>
    <property type="match status" value="1"/>
</dbReference>
<comment type="subcellular location">
    <subcellularLocation>
        <location evidence="1">Cell membrane</location>
        <topology evidence="1">Multi-pass membrane protein</topology>
    </subcellularLocation>
</comment>
<evidence type="ECO:0000256" key="4">
    <source>
        <dbReference type="ARBA" id="ARBA00022692"/>
    </source>
</evidence>
<sequence>MMRKGPGFFNKRSILVFLLLFLVVVAAAFLILRENLGSMLQALYRANLLYLLLAVFAYLFGLVIWSLRWHLTLNTAGYIVPIRSIYIIILGGIFINNITPFTYAGGDPIARAYILKRTQAVPYSSGFATILAEYIMDLPVYISLLIFGFLISLKHVDLWYGIFVFLVWLSFLVGWSLFFFRVLSSATGAKRIARLASRLAKIFHRKVKAAGLERSMRRFYSSSEQIIKNRRIIVGITVLTVTIWAFAITRLYLIFQALSYTPSLPMLFFALTLPALVGMIPALPGGLGTVDATILSVFLIFGTPLQIAVSATLIERAITLVFSTLVGASAISYLGIRQGNFRKRGAEKPE</sequence>
<dbReference type="AlphaFoldDB" id="A0A147JTG7"/>
<feature type="transmembrane region" description="Helical" evidence="7">
    <location>
        <begin position="44"/>
        <end position="65"/>
    </location>
</feature>
<evidence type="ECO:0000256" key="6">
    <source>
        <dbReference type="ARBA" id="ARBA00023136"/>
    </source>
</evidence>